<dbReference type="EMBL" id="CP041046">
    <property type="protein sequence ID" value="QDE40910.1"/>
    <property type="molecule type" value="Genomic_DNA"/>
</dbReference>
<proteinExistence type="predicted"/>
<dbReference type="OrthoDB" id="5956371at2"/>
<accession>A0A4Y5Z614</accession>
<reference evidence="1 2" key="1">
    <citation type="submission" date="2019-06" db="EMBL/GenBank/DDBJ databases">
        <title>A complete genome sequence for Luteibacter pinisoli MAH-14.</title>
        <authorList>
            <person name="Baltrus D.A."/>
        </authorList>
    </citation>
    <scope>NUCLEOTIDE SEQUENCE [LARGE SCALE GENOMIC DNA]</scope>
    <source>
        <strain evidence="1 2">MAH-14</strain>
    </source>
</reference>
<gene>
    <name evidence="1" type="ORF">FIV34_17675</name>
</gene>
<dbReference type="RefSeq" id="WP_139984835.1">
    <property type="nucleotide sequence ID" value="NZ_CP041046.1"/>
</dbReference>
<protein>
    <submittedName>
        <fullName evidence="1">Uncharacterized protein</fullName>
    </submittedName>
</protein>
<keyword evidence="2" id="KW-1185">Reference proteome</keyword>
<dbReference type="KEGG" id="lpy:FIV34_17675"/>
<sequence length="166" mass="18495">MDDLLALISETSTRFRPKDAVLLKRGLEAASLFGKASPSDRLRVVESVSSDLRKKLLAISGFMAEEALNDGGERWIEGAVVMHVIEDFDDYRENFRRLALVNFAADRIGVRLEDVIDRVGKMGTARSFGYLGDFCRRDRSLNGLGSFGVRVEQVGARWRFVPGANP</sequence>
<name>A0A4Y5Z614_9GAMM</name>
<evidence type="ECO:0000313" key="2">
    <source>
        <dbReference type="Proteomes" id="UP000316093"/>
    </source>
</evidence>
<evidence type="ECO:0000313" key="1">
    <source>
        <dbReference type="EMBL" id="QDE40910.1"/>
    </source>
</evidence>
<dbReference type="Proteomes" id="UP000316093">
    <property type="component" value="Chromosome"/>
</dbReference>
<organism evidence="1 2">
    <name type="scientific">Luteibacter pinisoli</name>
    <dbReference type="NCBI Taxonomy" id="2589080"/>
    <lineage>
        <taxon>Bacteria</taxon>
        <taxon>Pseudomonadati</taxon>
        <taxon>Pseudomonadota</taxon>
        <taxon>Gammaproteobacteria</taxon>
        <taxon>Lysobacterales</taxon>
        <taxon>Rhodanobacteraceae</taxon>
        <taxon>Luteibacter</taxon>
    </lineage>
</organism>
<dbReference type="AlphaFoldDB" id="A0A4Y5Z614"/>